<dbReference type="AlphaFoldDB" id="A0A815PEM6"/>
<feature type="non-terminal residue" evidence="6">
    <location>
        <position position="1"/>
    </location>
</feature>
<keyword evidence="2" id="KW-0326">Glycosidase</keyword>
<comment type="caution">
    <text evidence="6">The sequence shown here is derived from an EMBL/GenBank/DDBJ whole genome shotgun (WGS) entry which is preliminary data.</text>
</comment>
<dbReference type="EMBL" id="CAJNOT010004865">
    <property type="protein sequence ID" value="CAF1447882.1"/>
    <property type="molecule type" value="Genomic_DNA"/>
</dbReference>
<gene>
    <name evidence="6" type="ORF">ZHD862_LOCUS35131</name>
</gene>
<dbReference type="InterPro" id="IPR000322">
    <property type="entry name" value="Glyco_hydro_31_TIM"/>
</dbReference>
<dbReference type="InterPro" id="IPR033403">
    <property type="entry name" value="DUF5110"/>
</dbReference>
<name>A0A815PEM6_9BILA</name>
<evidence type="ECO:0000259" key="3">
    <source>
        <dbReference type="Pfam" id="PF01055"/>
    </source>
</evidence>
<dbReference type="SUPFAM" id="SSF51011">
    <property type="entry name" value="Glycosyl hydrolase domain"/>
    <property type="match status" value="1"/>
</dbReference>
<dbReference type="GO" id="GO:0005975">
    <property type="term" value="P:carbohydrate metabolic process"/>
    <property type="evidence" value="ECO:0007669"/>
    <property type="project" value="InterPro"/>
</dbReference>
<evidence type="ECO:0008006" key="8">
    <source>
        <dbReference type="Google" id="ProtNLM"/>
    </source>
</evidence>
<dbReference type="Gene3D" id="2.60.40.1180">
    <property type="entry name" value="Golgi alpha-mannosidase II"/>
    <property type="match status" value="2"/>
</dbReference>
<dbReference type="InterPro" id="IPR013780">
    <property type="entry name" value="Glyco_hydro_b"/>
</dbReference>
<dbReference type="Pfam" id="PF01055">
    <property type="entry name" value="Glyco_hydro_31_2nd"/>
    <property type="match status" value="1"/>
</dbReference>
<evidence type="ECO:0000256" key="1">
    <source>
        <dbReference type="ARBA" id="ARBA00007806"/>
    </source>
</evidence>
<feature type="domain" description="Glycosyl hydrolase family 31 C-terminal" evidence="5">
    <location>
        <begin position="196"/>
        <end position="287"/>
    </location>
</feature>
<dbReference type="InterPro" id="IPR048395">
    <property type="entry name" value="Glyco_hydro_31_C"/>
</dbReference>
<feature type="domain" description="Glycoside hydrolase family 31 TIM barrel" evidence="3">
    <location>
        <begin position="25"/>
        <end position="188"/>
    </location>
</feature>
<reference evidence="6" key="1">
    <citation type="submission" date="2021-02" db="EMBL/GenBank/DDBJ databases">
        <authorList>
            <person name="Nowell W R."/>
        </authorList>
    </citation>
    <scope>NUCLEOTIDE SEQUENCE</scope>
</reference>
<dbReference type="PANTHER" id="PTHR22762:SF89">
    <property type="entry name" value="ALPHA-XYLOSIDASE"/>
    <property type="match status" value="1"/>
</dbReference>
<dbReference type="Pfam" id="PF21365">
    <property type="entry name" value="Glyco_hydro_31_3rd"/>
    <property type="match status" value="1"/>
</dbReference>
<proteinExistence type="inferred from homology"/>
<organism evidence="6 7">
    <name type="scientific">Rotaria sordida</name>
    <dbReference type="NCBI Taxonomy" id="392033"/>
    <lineage>
        <taxon>Eukaryota</taxon>
        <taxon>Metazoa</taxon>
        <taxon>Spiralia</taxon>
        <taxon>Gnathifera</taxon>
        <taxon>Rotifera</taxon>
        <taxon>Eurotatoria</taxon>
        <taxon>Bdelloidea</taxon>
        <taxon>Philodinida</taxon>
        <taxon>Philodinidae</taxon>
        <taxon>Rotaria</taxon>
    </lineage>
</organism>
<dbReference type="PANTHER" id="PTHR22762">
    <property type="entry name" value="ALPHA-GLUCOSIDASE"/>
    <property type="match status" value="1"/>
</dbReference>
<dbReference type="SUPFAM" id="SSF51445">
    <property type="entry name" value="(Trans)glycosidases"/>
    <property type="match status" value="1"/>
</dbReference>
<sequence>YVPFNVTDKHYSSSLSDIVLNPLQQTGVDLWWLDWQQGEKGWMNNIPYTNPTFWLNHLFFTDPYYQDRRPIILHRWGGLGNHRYQVGFSGDVIPSWDTLSFQPRFTATAANVGYGYWSHDLGGHTEEPDPELYVRWVQWGTFSPMFRTHCTKNANNDRRLWTFPWIYQNNLARFTRLRQALMPYLYTAARYTYDSGLSIVLPLYYYYPEHNEAYSYSNQYYFGQNTFVSPITQPVNITTGLVHNWPIWFPSDYQWVNFFTSDLSSTSTMKSFTIDEMPVYAQVGSIIPLLPEPKSNRERIGRAQQIPQSLLLYTLIGGSSKGSGYVYDDDGSTIAYQDSSHLASAITRFYYTVSVNTLQFTIFPASGSFSTFPTSRTYEIQLRGIFPATNVLINNVNISFEPFNELINSQNSITNSYTYDGSTLSIIIYIRQAVSTLESVEIEVELSESITNLLLVRTPISFISLLNRCQSAKARLDYEWGIRTVYVDDYPLLLDAAATGLRITHRPSTAKRELKAFYNKRIPGACNELATKIDNIDPNIRNILLAQLQCNLFTKKKLNEIWNLKKSSRN</sequence>
<keyword evidence="2" id="KW-0378">Hydrolase</keyword>
<evidence type="ECO:0000256" key="2">
    <source>
        <dbReference type="RuleBase" id="RU361185"/>
    </source>
</evidence>
<evidence type="ECO:0000259" key="4">
    <source>
        <dbReference type="Pfam" id="PF17137"/>
    </source>
</evidence>
<feature type="domain" description="DUF5110" evidence="4">
    <location>
        <begin position="311"/>
        <end position="384"/>
    </location>
</feature>
<dbReference type="InterPro" id="IPR017853">
    <property type="entry name" value="GH"/>
</dbReference>
<accession>A0A815PEM6</accession>
<protein>
    <recommendedName>
        <fullName evidence="8">DUF5110 domain-containing protein</fullName>
    </recommendedName>
</protein>
<dbReference type="Pfam" id="PF17137">
    <property type="entry name" value="DUF5110"/>
    <property type="match status" value="1"/>
</dbReference>
<dbReference type="GO" id="GO:0006491">
    <property type="term" value="P:N-glycan processing"/>
    <property type="evidence" value="ECO:0007669"/>
    <property type="project" value="TreeGrafter"/>
</dbReference>
<evidence type="ECO:0000259" key="5">
    <source>
        <dbReference type="Pfam" id="PF21365"/>
    </source>
</evidence>
<comment type="similarity">
    <text evidence="1 2">Belongs to the glycosyl hydrolase 31 family.</text>
</comment>
<dbReference type="Gene3D" id="3.20.20.80">
    <property type="entry name" value="Glycosidases"/>
    <property type="match status" value="1"/>
</dbReference>
<evidence type="ECO:0000313" key="7">
    <source>
        <dbReference type="Proteomes" id="UP000663864"/>
    </source>
</evidence>
<dbReference type="GO" id="GO:0090599">
    <property type="term" value="F:alpha-glucosidase activity"/>
    <property type="evidence" value="ECO:0007669"/>
    <property type="project" value="TreeGrafter"/>
</dbReference>
<dbReference type="Proteomes" id="UP000663864">
    <property type="component" value="Unassembled WGS sequence"/>
</dbReference>
<evidence type="ECO:0000313" key="6">
    <source>
        <dbReference type="EMBL" id="CAF1447882.1"/>
    </source>
</evidence>